<gene>
    <name evidence="2" type="ORF">MELLADRAFT_70771</name>
</gene>
<dbReference type="KEGG" id="mlr:MELLADRAFT_70771"/>
<keyword evidence="3" id="KW-1185">Reference proteome</keyword>
<feature type="chain" id="PRO_5003317349" evidence="1">
    <location>
        <begin position="22"/>
        <end position="136"/>
    </location>
</feature>
<dbReference type="InParanoid" id="F4R7Q7"/>
<organism evidence="3">
    <name type="scientific">Melampsora larici-populina (strain 98AG31 / pathotype 3-4-7)</name>
    <name type="common">Poplar leaf rust fungus</name>
    <dbReference type="NCBI Taxonomy" id="747676"/>
    <lineage>
        <taxon>Eukaryota</taxon>
        <taxon>Fungi</taxon>
        <taxon>Dikarya</taxon>
        <taxon>Basidiomycota</taxon>
        <taxon>Pucciniomycotina</taxon>
        <taxon>Pucciniomycetes</taxon>
        <taxon>Pucciniales</taxon>
        <taxon>Melampsoraceae</taxon>
        <taxon>Melampsora</taxon>
    </lineage>
</organism>
<name>F4R7Q7_MELLP</name>
<reference evidence="3" key="1">
    <citation type="journal article" date="2011" name="Proc. Natl. Acad. Sci. U.S.A.">
        <title>Obligate biotrophy features unraveled by the genomic analysis of rust fungi.</title>
        <authorList>
            <person name="Duplessis S."/>
            <person name="Cuomo C.A."/>
            <person name="Lin Y.-C."/>
            <person name="Aerts A."/>
            <person name="Tisserant E."/>
            <person name="Veneault-Fourrey C."/>
            <person name="Joly D.L."/>
            <person name="Hacquard S."/>
            <person name="Amselem J."/>
            <person name="Cantarel B.L."/>
            <person name="Chiu R."/>
            <person name="Coutinho P.M."/>
            <person name="Feau N."/>
            <person name="Field M."/>
            <person name="Frey P."/>
            <person name="Gelhaye E."/>
            <person name="Goldberg J."/>
            <person name="Grabherr M.G."/>
            <person name="Kodira C.D."/>
            <person name="Kohler A."/>
            <person name="Kuees U."/>
            <person name="Lindquist E.A."/>
            <person name="Lucas S.M."/>
            <person name="Mago R."/>
            <person name="Mauceli E."/>
            <person name="Morin E."/>
            <person name="Murat C."/>
            <person name="Pangilinan J.L."/>
            <person name="Park R."/>
            <person name="Pearson M."/>
            <person name="Quesneville H."/>
            <person name="Rouhier N."/>
            <person name="Sakthikumar S."/>
            <person name="Salamov A.A."/>
            <person name="Schmutz J."/>
            <person name="Selles B."/>
            <person name="Shapiro H."/>
            <person name="Tanguay P."/>
            <person name="Tuskan G.A."/>
            <person name="Henrissat B."/>
            <person name="Van de Peer Y."/>
            <person name="Rouze P."/>
            <person name="Ellis J.G."/>
            <person name="Dodds P.N."/>
            <person name="Schein J.E."/>
            <person name="Zhong S."/>
            <person name="Hamelin R.C."/>
            <person name="Grigoriev I.V."/>
            <person name="Szabo L.J."/>
            <person name="Martin F."/>
        </authorList>
    </citation>
    <scope>NUCLEOTIDE SEQUENCE [LARGE SCALE GENOMIC DNA]</scope>
    <source>
        <strain evidence="3">98AG31 / pathotype 3-4-7</strain>
    </source>
</reference>
<evidence type="ECO:0000313" key="3">
    <source>
        <dbReference type="Proteomes" id="UP000001072"/>
    </source>
</evidence>
<sequence length="136" mass="15137">MRTSFFTCVTLIIVINGLIQAMPIAHGDQDHPDILSAYISPADRNQFNLAKSAHQLPQHTTINTDPKDSDPNGLLLRTRELKVAQPNQIEAKHDFLAIRTRNIAALSIGSTSDDDSDDLRIVPLFDRVGNFRSTPY</sequence>
<dbReference type="VEuPathDB" id="FungiDB:MELLADRAFT_70771"/>
<proteinExistence type="predicted"/>
<dbReference type="GeneID" id="18931633"/>
<evidence type="ECO:0000256" key="1">
    <source>
        <dbReference type="SAM" id="SignalP"/>
    </source>
</evidence>
<dbReference type="HOGENOM" id="CLU_1875872_0_0_1"/>
<dbReference type="OrthoDB" id="10426945at2759"/>
<feature type="signal peptide" evidence="1">
    <location>
        <begin position="1"/>
        <end position="21"/>
    </location>
</feature>
<protein>
    <submittedName>
        <fullName evidence="2">Secreted protein</fullName>
    </submittedName>
</protein>
<dbReference type="AlphaFoldDB" id="F4R7Q7"/>
<accession>F4R7Q7</accession>
<dbReference type="Proteomes" id="UP000001072">
    <property type="component" value="Unassembled WGS sequence"/>
</dbReference>
<keyword evidence="1" id="KW-0732">Signal</keyword>
<dbReference type="EMBL" id="GL883092">
    <property type="protein sequence ID" value="EGG11741.1"/>
    <property type="molecule type" value="Genomic_DNA"/>
</dbReference>
<dbReference type="RefSeq" id="XP_007405376.1">
    <property type="nucleotide sequence ID" value="XM_007405314.1"/>
</dbReference>
<evidence type="ECO:0000313" key="2">
    <source>
        <dbReference type="EMBL" id="EGG11741.1"/>
    </source>
</evidence>